<dbReference type="EMBL" id="WQNE01000090">
    <property type="protein sequence ID" value="MVT78845.1"/>
    <property type="molecule type" value="Genomic_DNA"/>
</dbReference>
<protein>
    <submittedName>
        <fullName evidence="2">Uncharacterized protein</fullName>
    </submittedName>
</protein>
<evidence type="ECO:0000256" key="1">
    <source>
        <dbReference type="SAM" id="MobiDB-lite"/>
    </source>
</evidence>
<feature type="region of interest" description="Disordered" evidence="1">
    <location>
        <begin position="70"/>
        <end position="103"/>
    </location>
</feature>
<evidence type="ECO:0000313" key="2">
    <source>
        <dbReference type="EMBL" id="MVT78845.1"/>
    </source>
</evidence>
<proteinExistence type="predicted"/>
<dbReference type="AlphaFoldDB" id="A0A844TMZ7"/>
<comment type="caution">
    <text evidence="2">The sequence shown here is derived from an EMBL/GenBank/DDBJ whole genome shotgun (WGS) entry which is preliminary data.</text>
</comment>
<sequence>MIDKADGVVFRCTLDGSETQRFLEIPSWMFDRAACARGGSLTAEPFVSLEALNALSSLVDSAVKSATSSLNEPLSGACGVSHDQNRGEAHGKQDGDIGEPGSA</sequence>
<feature type="compositionally biased region" description="Basic and acidic residues" evidence="1">
    <location>
        <begin position="83"/>
        <end position="95"/>
    </location>
</feature>
<name>A0A844TMZ7_9BRAD</name>
<gene>
    <name evidence="2" type="ORF">GPL20_38490</name>
</gene>
<keyword evidence="3" id="KW-1185">Reference proteome</keyword>
<organism evidence="2 3">
    <name type="scientific">Bradyrhizobium cajani</name>
    <dbReference type="NCBI Taxonomy" id="1928661"/>
    <lineage>
        <taxon>Bacteria</taxon>
        <taxon>Pseudomonadati</taxon>
        <taxon>Pseudomonadota</taxon>
        <taxon>Alphaproteobacteria</taxon>
        <taxon>Hyphomicrobiales</taxon>
        <taxon>Nitrobacteraceae</taxon>
        <taxon>Bradyrhizobium</taxon>
    </lineage>
</organism>
<reference evidence="2 3" key="1">
    <citation type="submission" date="2019-12" db="EMBL/GenBank/DDBJ databases">
        <title>Draft genome sequences Bradyrhizobium cajani AMBPC1010, Bradyrhizobium pachyrhizi AMBPC1040 and Bradyrhizobium yuanmingense ALSPC3051, three plant growth promoting strains isolated from nodules of Cajanus cajan L. in Dominican Republic.</title>
        <authorList>
            <person name="Flores-Felix J.D."/>
            <person name="Araujo J."/>
            <person name="Diaz-Alcantara C."/>
            <person name="Gonzalez-Andres F."/>
            <person name="Velazquez E."/>
        </authorList>
    </citation>
    <scope>NUCLEOTIDE SEQUENCE [LARGE SCALE GENOMIC DNA]</scope>
    <source>
        <strain evidence="2 3">1010</strain>
    </source>
</reference>
<dbReference type="OrthoDB" id="8374637at2"/>
<accession>A0A844TMZ7</accession>
<dbReference type="Proteomes" id="UP000449969">
    <property type="component" value="Unassembled WGS sequence"/>
</dbReference>
<evidence type="ECO:0000313" key="3">
    <source>
        <dbReference type="Proteomes" id="UP000449969"/>
    </source>
</evidence>